<feature type="transmembrane region" description="Helical" evidence="7">
    <location>
        <begin position="6"/>
        <end position="28"/>
    </location>
</feature>
<dbReference type="AlphaFoldDB" id="A0A183IQ50"/>
<evidence type="ECO:0000313" key="10">
    <source>
        <dbReference type="WBParaSite" id="SBAD_0000597501-mRNA-1"/>
    </source>
</evidence>
<reference evidence="10" key="1">
    <citation type="submission" date="2016-06" db="UniProtKB">
        <authorList>
            <consortium name="WormBaseParasite"/>
        </authorList>
    </citation>
    <scope>IDENTIFICATION</scope>
</reference>
<reference evidence="8 9" key="2">
    <citation type="submission" date="2018-11" db="EMBL/GenBank/DDBJ databases">
        <authorList>
            <consortium name="Pathogen Informatics"/>
        </authorList>
    </citation>
    <scope>NUCLEOTIDE SEQUENCE [LARGE SCALE GENOMIC DNA]</scope>
</reference>
<dbReference type="GO" id="GO:0005044">
    <property type="term" value="F:scavenger receptor activity"/>
    <property type="evidence" value="ECO:0007669"/>
    <property type="project" value="TreeGrafter"/>
</dbReference>
<dbReference type="PANTHER" id="PTHR11923:SF51">
    <property type="entry name" value="LYSOSOME MEMBRANE PROTEIN 2"/>
    <property type="match status" value="1"/>
</dbReference>
<evidence type="ECO:0000256" key="4">
    <source>
        <dbReference type="ARBA" id="ARBA00022989"/>
    </source>
</evidence>
<keyword evidence="3 7" id="KW-0812">Transmembrane</keyword>
<organism evidence="10">
    <name type="scientific">Soboliphyme baturini</name>
    <dbReference type="NCBI Taxonomy" id="241478"/>
    <lineage>
        <taxon>Eukaryota</taxon>
        <taxon>Metazoa</taxon>
        <taxon>Ecdysozoa</taxon>
        <taxon>Nematoda</taxon>
        <taxon>Enoplea</taxon>
        <taxon>Dorylaimia</taxon>
        <taxon>Dioctophymatida</taxon>
        <taxon>Dioctophymatoidea</taxon>
        <taxon>Soboliphymatidae</taxon>
        <taxon>Soboliphyme</taxon>
    </lineage>
</organism>
<dbReference type="PRINTS" id="PR01609">
    <property type="entry name" value="CD36FAMILY"/>
</dbReference>
<sequence length="427" mass="48024">MKRLTVLWSIGALSVVFIAVGIAVLLSIPVNVFRGVSEAVVLSNGSETLRKWADPPYDMLLQFWFFNVTNPSEVLFNGAKPALVQCGPYSYVNRQQKRNLNFASNNTVQYRLFQSYHFSEERSCKSCRETDLILVPHVPYWSVVHRLRNSPIKKTIKRLADMGLTAIGEEPFTTQTVALLLFKGYEDPVFKLGNMISWLFPNTYIPLKMGFFYGKNATLDEPVSVRTGIGDFSRVGQIVSVNGNTSVNFWRDRWSNMINGTDGTIYPPFLTRSSRLPVYAMDLCRVKFFFRSMEMEYESDTDVAGIPAYRFAVPASSFNSSLADNAGFCWPTDIFYPDLQKPDSDGRACLPSGLLNVSKCKNNAPIVISSPHFLYSEDEVVHSVIGLKPDVQEHGSYIDIEPTTGVGLVFQQRLQINVALVNDEDFS</sequence>
<dbReference type="GO" id="GO:0005737">
    <property type="term" value="C:cytoplasm"/>
    <property type="evidence" value="ECO:0007669"/>
    <property type="project" value="TreeGrafter"/>
</dbReference>
<name>A0A183IQ50_9BILA</name>
<evidence type="ECO:0000256" key="5">
    <source>
        <dbReference type="ARBA" id="ARBA00023136"/>
    </source>
</evidence>
<dbReference type="PANTHER" id="PTHR11923">
    <property type="entry name" value="SCAVENGER RECEPTOR CLASS B TYPE-1 SR-B1"/>
    <property type="match status" value="1"/>
</dbReference>
<evidence type="ECO:0000256" key="3">
    <source>
        <dbReference type="ARBA" id="ARBA00022692"/>
    </source>
</evidence>
<protein>
    <submittedName>
        <fullName evidence="10">Lysosome membrane protein 2</fullName>
    </submittedName>
</protein>
<gene>
    <name evidence="8" type="ORF">SBAD_LOCUS5747</name>
</gene>
<evidence type="ECO:0000256" key="2">
    <source>
        <dbReference type="ARBA" id="ARBA00010532"/>
    </source>
</evidence>
<evidence type="ECO:0000313" key="9">
    <source>
        <dbReference type="Proteomes" id="UP000270296"/>
    </source>
</evidence>
<keyword evidence="4 7" id="KW-1133">Transmembrane helix</keyword>
<evidence type="ECO:0000256" key="7">
    <source>
        <dbReference type="SAM" id="Phobius"/>
    </source>
</evidence>
<dbReference type="Proteomes" id="UP000270296">
    <property type="component" value="Unassembled WGS sequence"/>
</dbReference>
<accession>A0A183IQ50</accession>
<keyword evidence="9" id="KW-1185">Reference proteome</keyword>
<proteinExistence type="inferred from homology"/>
<evidence type="ECO:0000256" key="6">
    <source>
        <dbReference type="ARBA" id="ARBA00023180"/>
    </source>
</evidence>
<dbReference type="WBParaSite" id="SBAD_0000597501-mRNA-1">
    <property type="protein sequence ID" value="SBAD_0000597501-mRNA-1"/>
    <property type="gene ID" value="SBAD_0000597501"/>
</dbReference>
<dbReference type="OrthoDB" id="18585at2759"/>
<comment type="subcellular location">
    <subcellularLocation>
        <location evidence="1">Membrane</location>
    </subcellularLocation>
</comment>
<keyword evidence="5 7" id="KW-0472">Membrane</keyword>
<dbReference type="InterPro" id="IPR002159">
    <property type="entry name" value="CD36_fam"/>
</dbReference>
<evidence type="ECO:0000313" key="8">
    <source>
        <dbReference type="EMBL" id="VDP08203.1"/>
    </source>
</evidence>
<comment type="similarity">
    <text evidence="2">Belongs to the CD36 family.</text>
</comment>
<evidence type="ECO:0000256" key="1">
    <source>
        <dbReference type="ARBA" id="ARBA00004370"/>
    </source>
</evidence>
<dbReference type="GO" id="GO:0016020">
    <property type="term" value="C:membrane"/>
    <property type="evidence" value="ECO:0007669"/>
    <property type="project" value="UniProtKB-SubCell"/>
</dbReference>
<dbReference type="Pfam" id="PF01130">
    <property type="entry name" value="CD36"/>
    <property type="match status" value="1"/>
</dbReference>
<dbReference type="EMBL" id="UZAM01009219">
    <property type="protein sequence ID" value="VDP08203.1"/>
    <property type="molecule type" value="Genomic_DNA"/>
</dbReference>
<keyword evidence="6" id="KW-0325">Glycoprotein</keyword>